<dbReference type="EMBL" id="CP032683">
    <property type="protein sequence ID" value="AYK14611.1"/>
    <property type="molecule type" value="Genomic_DNA"/>
</dbReference>
<name>A0A660HQP2_9EURY</name>
<reference evidence="3 5" key="3">
    <citation type="journal article" date="2020" name="Biotechnol. Biofuels">
        <title>New insights from the biogas microbiome by comprehensive genome-resolved metagenomics of nearly 1600 species originating from multiple anaerobic digesters.</title>
        <authorList>
            <person name="Campanaro S."/>
            <person name="Treu L."/>
            <person name="Rodriguez-R L.M."/>
            <person name="Kovalovszki A."/>
            <person name="Ziels R.M."/>
            <person name="Maus I."/>
            <person name="Zhu X."/>
            <person name="Kougias P.G."/>
            <person name="Basile A."/>
            <person name="Luo G."/>
            <person name="Schluter A."/>
            <person name="Konstantinidis K.T."/>
            <person name="Angelidaki I."/>
        </authorList>
    </citation>
    <scope>NUCLEOTIDE SEQUENCE [LARGE SCALE GENOMIC DNA]</scope>
    <source>
        <strain evidence="3">AS22ysBPME_46</strain>
    </source>
</reference>
<dbReference type="Proteomes" id="UP000585579">
    <property type="component" value="Unassembled WGS sequence"/>
</dbReference>
<evidence type="ECO:0000313" key="3">
    <source>
        <dbReference type="EMBL" id="NLK32455.1"/>
    </source>
</evidence>
<dbReference type="EMBL" id="JAAYQL010000034">
    <property type="protein sequence ID" value="NLK32455.1"/>
    <property type="molecule type" value="Genomic_DNA"/>
</dbReference>
<sequence>MCVIPYVKDYKLLGIQSSFKPIIKPGIVLDLQRLTSEWKGKSRTDRRKEIKKKPGSSNPVYRIPPIQQPSRYFPPDISILSRIGLQAIL</sequence>
<evidence type="ECO:0000313" key="2">
    <source>
        <dbReference type="EMBL" id="AYK14611.1"/>
    </source>
</evidence>
<evidence type="ECO:0000313" key="5">
    <source>
        <dbReference type="Proteomes" id="UP000585579"/>
    </source>
</evidence>
<dbReference type="Proteomes" id="UP000053087">
    <property type="component" value="Chromosome"/>
</dbReference>
<organism evidence="2 4">
    <name type="scientific">Methanosarcina flavescens</name>
    <dbReference type="NCBI Taxonomy" id="1715806"/>
    <lineage>
        <taxon>Archaea</taxon>
        <taxon>Methanobacteriati</taxon>
        <taxon>Methanobacteriota</taxon>
        <taxon>Stenosarchaea group</taxon>
        <taxon>Methanomicrobia</taxon>
        <taxon>Methanosarcinales</taxon>
        <taxon>Methanosarcinaceae</taxon>
        <taxon>Methanosarcina</taxon>
    </lineage>
</organism>
<gene>
    <name evidence="2" type="ORF">AOB57_004875</name>
    <name evidence="3" type="ORF">GX302_06360</name>
</gene>
<accession>A0A660HQP2</accession>
<proteinExistence type="predicted"/>
<dbReference type="KEGG" id="mfz:AOB57_004875"/>
<feature type="region of interest" description="Disordered" evidence="1">
    <location>
        <begin position="40"/>
        <end position="61"/>
    </location>
</feature>
<protein>
    <submittedName>
        <fullName evidence="2">Uncharacterized protein</fullName>
    </submittedName>
</protein>
<evidence type="ECO:0000256" key="1">
    <source>
        <dbReference type="SAM" id="MobiDB-lite"/>
    </source>
</evidence>
<reference evidence="2 4" key="1">
    <citation type="journal article" date="2016" name="Int. J. Syst. Evol. Microbiol.">
        <title>Methanosarcina flavescens sp. nov., a methanogenic archaeon isolated from a full-scale anaerobic digester.</title>
        <authorList>
            <person name="Kern T."/>
            <person name="Fischer M.A."/>
            <person name="Deppenmeier U."/>
            <person name="Schmitz R.A."/>
            <person name="Rother M."/>
        </authorList>
    </citation>
    <scope>NUCLEOTIDE SEQUENCE [LARGE SCALE GENOMIC DNA]</scope>
    <source>
        <strain evidence="2 4">E03.2</strain>
    </source>
</reference>
<reference evidence="2" key="2">
    <citation type="submission" date="2018-10" db="EMBL/GenBank/DDBJ databases">
        <authorList>
            <person name="Fischer M.A."/>
            <person name="Kern T."/>
            <person name="Deppenmeier U."/>
            <person name="Schmitz R.A."/>
            <person name="Rother M."/>
        </authorList>
    </citation>
    <scope>NUCLEOTIDE SEQUENCE</scope>
    <source>
        <strain evidence="2">E03.2</strain>
    </source>
</reference>
<keyword evidence="4" id="KW-1185">Reference proteome</keyword>
<evidence type="ECO:0000313" key="4">
    <source>
        <dbReference type="Proteomes" id="UP000053087"/>
    </source>
</evidence>
<dbReference type="AlphaFoldDB" id="A0A660HQP2"/>